<dbReference type="AlphaFoldDB" id="A0A3N6MFU1"/>
<evidence type="ECO:0000313" key="3">
    <source>
        <dbReference type="EMBL" id="RQG94461.1"/>
    </source>
</evidence>
<feature type="transmembrane region" description="Helical" evidence="2">
    <location>
        <begin position="163"/>
        <end position="185"/>
    </location>
</feature>
<feature type="transmembrane region" description="Helical" evidence="2">
    <location>
        <begin position="138"/>
        <end position="157"/>
    </location>
</feature>
<reference evidence="3 4" key="1">
    <citation type="submission" date="2018-10" db="EMBL/GenBank/DDBJ databases">
        <title>Natrarchaeobius chitinivorans gen. nov., sp. nov., and Natrarchaeobius haloalkaliphilus sp. nov., alkaliphilic, chitin-utilizing haloarchaea from hypersaline alkaline lakes.</title>
        <authorList>
            <person name="Sorokin D.Y."/>
            <person name="Elcheninov A.G."/>
            <person name="Kostrikina N.A."/>
            <person name="Bale N.J."/>
            <person name="Sinninghe Damste J.S."/>
            <person name="Khijniak T.V."/>
            <person name="Kublanov I.V."/>
            <person name="Toshchakov S.V."/>
        </authorList>
    </citation>
    <scope>NUCLEOTIDE SEQUENCE [LARGE SCALE GENOMIC DNA]</scope>
    <source>
        <strain evidence="3 4">AArcht4T</strain>
    </source>
</reference>
<dbReference type="EMBL" id="REGA01000009">
    <property type="protein sequence ID" value="RQG94461.1"/>
    <property type="molecule type" value="Genomic_DNA"/>
</dbReference>
<dbReference type="Proteomes" id="UP000282323">
    <property type="component" value="Unassembled WGS sequence"/>
</dbReference>
<evidence type="ECO:0000256" key="2">
    <source>
        <dbReference type="SAM" id="Phobius"/>
    </source>
</evidence>
<dbReference type="RefSeq" id="WP_124195899.1">
    <property type="nucleotide sequence ID" value="NZ_REGA01000009.1"/>
</dbReference>
<keyword evidence="4" id="KW-1185">Reference proteome</keyword>
<keyword evidence="2" id="KW-1133">Transmembrane helix</keyword>
<sequence length="299" mass="33473">MPSPSYFGEVRRYLRDQGWNTSSRRLQEGVFLYGGTRKSADGRQRVVVLAVVDPDVAVTERHLRHLWNVGREKDADAAVVTKAGGLSERVTDVAESNGFTVLESETVRRDGSEPSHERSEYPSDDEGYEIYPSRLRMLLYFAGSVVLALGCGLLLSVGPAIGLYEFVAVALATPLFAAGSVLFFYRLIDYSPVIRIDATGIRYRKFSSMEFIPWDRIESVDVERVEHRGGSTEMLQIAVTEYPEERWWQRLQNGMNKAVLGAEEDAYYVPIDSYGVSSEEVTGAIEQYTDGTIPVLMES</sequence>
<name>A0A3N6MFU1_NATCH</name>
<protein>
    <submittedName>
        <fullName evidence="3">Uncharacterized protein</fullName>
    </submittedName>
</protein>
<accession>A0A3N6MFU1</accession>
<feature type="region of interest" description="Disordered" evidence="1">
    <location>
        <begin position="105"/>
        <end position="125"/>
    </location>
</feature>
<gene>
    <name evidence="3" type="ORF">EA473_12250</name>
</gene>
<dbReference type="InterPro" id="IPR048136">
    <property type="entry name" value="STM3941-like"/>
</dbReference>
<organism evidence="3 4">
    <name type="scientific">Natrarchaeobius chitinivorans</name>
    <dbReference type="NCBI Taxonomy" id="1679083"/>
    <lineage>
        <taxon>Archaea</taxon>
        <taxon>Methanobacteriati</taxon>
        <taxon>Methanobacteriota</taxon>
        <taxon>Stenosarchaea group</taxon>
        <taxon>Halobacteria</taxon>
        <taxon>Halobacteriales</taxon>
        <taxon>Natrialbaceae</taxon>
        <taxon>Natrarchaeobius</taxon>
    </lineage>
</organism>
<keyword evidence="2" id="KW-0812">Transmembrane</keyword>
<dbReference type="NCBIfam" id="NF041635">
    <property type="entry name" value="STM3941_fam"/>
    <property type="match status" value="1"/>
</dbReference>
<keyword evidence="2" id="KW-0472">Membrane</keyword>
<proteinExistence type="predicted"/>
<feature type="compositionally biased region" description="Basic and acidic residues" evidence="1">
    <location>
        <begin position="105"/>
        <end position="121"/>
    </location>
</feature>
<evidence type="ECO:0000256" key="1">
    <source>
        <dbReference type="SAM" id="MobiDB-lite"/>
    </source>
</evidence>
<comment type="caution">
    <text evidence="3">The sequence shown here is derived from an EMBL/GenBank/DDBJ whole genome shotgun (WGS) entry which is preliminary data.</text>
</comment>
<evidence type="ECO:0000313" key="4">
    <source>
        <dbReference type="Proteomes" id="UP000282323"/>
    </source>
</evidence>